<comment type="caution">
    <text evidence="2">The sequence shown here is derived from an EMBL/GenBank/DDBJ whole genome shotgun (WGS) entry which is preliminary data.</text>
</comment>
<evidence type="ECO:0000256" key="1">
    <source>
        <dbReference type="SAM" id="Phobius"/>
    </source>
</evidence>
<evidence type="ECO:0000313" key="2">
    <source>
        <dbReference type="EMBL" id="KZD12778.1"/>
    </source>
</evidence>
<evidence type="ECO:0008006" key="4">
    <source>
        <dbReference type="Google" id="ProtNLM"/>
    </source>
</evidence>
<keyword evidence="1" id="KW-0472">Membrane</keyword>
<dbReference type="Pfam" id="PF10003">
    <property type="entry name" value="DUF2244"/>
    <property type="match status" value="1"/>
</dbReference>
<dbReference type="Proteomes" id="UP000076400">
    <property type="component" value="Unassembled WGS sequence"/>
</dbReference>
<dbReference type="InterPro" id="IPR016990">
    <property type="entry name" value="UCP032162_TM"/>
</dbReference>
<keyword evidence="1" id="KW-1133">Transmembrane helix</keyword>
<protein>
    <recommendedName>
        <fullName evidence="4">DUF2244 domain-containing protein</fullName>
    </recommendedName>
</protein>
<dbReference type="PIRSF" id="PIRSF032162">
    <property type="entry name" value="UCP032162_imp"/>
    <property type="match status" value="1"/>
</dbReference>
<dbReference type="AlphaFoldDB" id="A0A154WGX7"/>
<dbReference type="STRING" id="580166.AUP43_00090"/>
<sequence>MDAAISPDTPSRRLYFDATLTPYRSLPPAGFYILMGAVGGVSLSMGILFLVVGAWPIFGFFGLDVALLYFAFRLNYRSALARETVRLDDTELEVQRISPAGHIRRWSFQPTWLKVLHDAASDYPSPLVLASHGRSLEIGSFLNQPERSEVAKALTAALDRRRLPEHLR</sequence>
<dbReference type="EMBL" id="LPXN01000001">
    <property type="protein sequence ID" value="KZD12778.1"/>
    <property type="molecule type" value="Genomic_DNA"/>
</dbReference>
<evidence type="ECO:0000313" key="3">
    <source>
        <dbReference type="Proteomes" id="UP000076400"/>
    </source>
</evidence>
<accession>A0A154WGX7</accession>
<name>A0A154WGX7_9PROT</name>
<keyword evidence="3" id="KW-1185">Reference proteome</keyword>
<dbReference type="RefSeq" id="WP_067550903.1">
    <property type="nucleotide sequence ID" value="NZ_LPXN01000001.1"/>
</dbReference>
<proteinExistence type="predicted"/>
<gene>
    <name evidence="2" type="ORF">AUP43_00090</name>
</gene>
<reference evidence="2 3" key="1">
    <citation type="submission" date="2015-12" db="EMBL/GenBank/DDBJ databases">
        <title>Genome sequence of Oceanibaculum pacificum MCCC 1A02656.</title>
        <authorList>
            <person name="Lu L."/>
            <person name="Lai Q."/>
            <person name="Shao Z."/>
            <person name="Qian P."/>
        </authorList>
    </citation>
    <scope>NUCLEOTIDE SEQUENCE [LARGE SCALE GENOMIC DNA]</scope>
    <source>
        <strain evidence="2 3">MCCC 1A02656</strain>
    </source>
</reference>
<dbReference type="OrthoDB" id="9808190at2"/>
<keyword evidence="1" id="KW-0812">Transmembrane</keyword>
<feature type="transmembrane region" description="Helical" evidence="1">
    <location>
        <begin position="31"/>
        <end position="51"/>
    </location>
</feature>
<dbReference type="InterPro" id="IPR019253">
    <property type="entry name" value="DUF2244_TM"/>
</dbReference>
<feature type="transmembrane region" description="Helical" evidence="1">
    <location>
        <begin position="57"/>
        <end position="76"/>
    </location>
</feature>
<organism evidence="2 3">
    <name type="scientific">Oceanibaculum pacificum</name>
    <dbReference type="NCBI Taxonomy" id="580166"/>
    <lineage>
        <taxon>Bacteria</taxon>
        <taxon>Pseudomonadati</taxon>
        <taxon>Pseudomonadota</taxon>
        <taxon>Alphaproteobacteria</taxon>
        <taxon>Rhodospirillales</taxon>
        <taxon>Oceanibaculaceae</taxon>
        <taxon>Oceanibaculum</taxon>
    </lineage>
</organism>